<dbReference type="EMBL" id="CYGZ01000009">
    <property type="protein sequence ID" value="CUA80398.1"/>
    <property type="molecule type" value="Genomic_DNA"/>
</dbReference>
<proteinExistence type="predicted"/>
<gene>
    <name evidence="4" type="ORF">Ga0061060_10977</name>
</gene>
<dbReference type="OrthoDB" id="9780939at2"/>
<dbReference type="STRING" id="1325335.GCA_001418025_01710"/>
<dbReference type="Pfam" id="PF21256">
    <property type="entry name" value="TetR_C_5-like"/>
    <property type="match status" value="1"/>
</dbReference>
<dbReference type="InterPro" id="IPR001647">
    <property type="entry name" value="HTH_TetR"/>
</dbReference>
<dbReference type="Pfam" id="PF00440">
    <property type="entry name" value="TetR_N"/>
    <property type="match status" value="1"/>
</dbReference>
<organism evidence="4 5">
    <name type="scientific">Anoxybacillus suryakundensis</name>
    <dbReference type="NCBI Taxonomy" id="1325335"/>
    <lineage>
        <taxon>Bacteria</taxon>
        <taxon>Bacillati</taxon>
        <taxon>Bacillota</taxon>
        <taxon>Bacilli</taxon>
        <taxon>Bacillales</taxon>
        <taxon>Anoxybacillaceae</taxon>
        <taxon>Anoxybacillus</taxon>
    </lineage>
</organism>
<dbReference type="PROSITE" id="PS01081">
    <property type="entry name" value="HTH_TETR_1"/>
    <property type="match status" value="1"/>
</dbReference>
<dbReference type="SUPFAM" id="SSF48498">
    <property type="entry name" value="Tetracyclin repressor-like, C-terminal domain"/>
    <property type="match status" value="1"/>
</dbReference>
<dbReference type="PANTHER" id="PTHR43479:SF11">
    <property type="entry name" value="ACREF_ENVCD OPERON REPRESSOR-RELATED"/>
    <property type="match status" value="1"/>
</dbReference>
<evidence type="ECO:0000313" key="4">
    <source>
        <dbReference type="EMBL" id="CUA80398.1"/>
    </source>
</evidence>
<reference evidence="5" key="1">
    <citation type="submission" date="2015-08" db="EMBL/GenBank/DDBJ databases">
        <authorList>
            <person name="Varghese N."/>
        </authorList>
    </citation>
    <scope>NUCLEOTIDE SEQUENCE [LARGE SCALE GENOMIC DNA]</scope>
    <source>
        <strain evidence="5">DSM 27374</strain>
    </source>
</reference>
<keyword evidence="5" id="KW-1185">Reference proteome</keyword>
<dbReference type="InterPro" id="IPR049488">
    <property type="entry name" value="TM_1030-like_C"/>
</dbReference>
<evidence type="ECO:0000256" key="1">
    <source>
        <dbReference type="ARBA" id="ARBA00023125"/>
    </source>
</evidence>
<evidence type="ECO:0000313" key="5">
    <source>
        <dbReference type="Proteomes" id="UP000182738"/>
    </source>
</evidence>
<dbReference type="Proteomes" id="UP000182738">
    <property type="component" value="Unassembled WGS sequence"/>
</dbReference>
<dbReference type="AlphaFoldDB" id="A0A0K6GPC3"/>
<dbReference type="Gene3D" id="1.10.357.10">
    <property type="entry name" value="Tetracycline Repressor, domain 2"/>
    <property type="match status" value="1"/>
</dbReference>
<feature type="DNA-binding region" description="H-T-H motif" evidence="2">
    <location>
        <begin position="33"/>
        <end position="52"/>
    </location>
</feature>
<evidence type="ECO:0000256" key="2">
    <source>
        <dbReference type="PROSITE-ProRule" id="PRU00335"/>
    </source>
</evidence>
<dbReference type="PANTHER" id="PTHR43479">
    <property type="entry name" value="ACREF/ENVCD OPERON REPRESSOR-RELATED"/>
    <property type="match status" value="1"/>
</dbReference>
<dbReference type="PROSITE" id="PS50977">
    <property type="entry name" value="HTH_TETR_2"/>
    <property type="match status" value="1"/>
</dbReference>
<feature type="domain" description="HTH tetR-type" evidence="3">
    <location>
        <begin position="10"/>
        <end position="70"/>
    </location>
</feature>
<dbReference type="RefSeq" id="WP_055441386.1">
    <property type="nucleotide sequence ID" value="NZ_BAABDZ010000030.1"/>
</dbReference>
<evidence type="ECO:0000259" key="3">
    <source>
        <dbReference type="PROSITE" id="PS50977"/>
    </source>
</evidence>
<dbReference type="PRINTS" id="PR00455">
    <property type="entry name" value="HTHTETR"/>
</dbReference>
<accession>A0A0K6GPC3</accession>
<dbReference type="SUPFAM" id="SSF46689">
    <property type="entry name" value="Homeodomain-like"/>
    <property type="match status" value="1"/>
</dbReference>
<dbReference type="InterPro" id="IPR036271">
    <property type="entry name" value="Tet_transcr_reg_TetR-rel_C_sf"/>
</dbReference>
<name>A0A0K6GPC3_9BACL</name>
<dbReference type="GO" id="GO:0003677">
    <property type="term" value="F:DNA binding"/>
    <property type="evidence" value="ECO:0007669"/>
    <property type="project" value="UniProtKB-UniRule"/>
</dbReference>
<keyword evidence="1 2" id="KW-0238">DNA-binding</keyword>
<dbReference type="InterPro" id="IPR023772">
    <property type="entry name" value="DNA-bd_HTH_TetR-type_CS"/>
</dbReference>
<dbReference type="InterPro" id="IPR050624">
    <property type="entry name" value="HTH-type_Tx_Regulator"/>
</dbReference>
<dbReference type="InterPro" id="IPR009057">
    <property type="entry name" value="Homeodomain-like_sf"/>
</dbReference>
<protein>
    <submittedName>
        <fullName evidence="4">Transcriptional regulator, TetR family</fullName>
    </submittedName>
</protein>
<dbReference type="Gene3D" id="1.10.10.60">
    <property type="entry name" value="Homeodomain-like"/>
    <property type="match status" value="1"/>
</dbReference>
<sequence length="217" mass="25770">MYKAFERQQEDKKKLIIRTAIEEFVQNGYEHASTDVITSRAGISKGLLFHYFKSKKNLYLYVVYYARELLTEKVMEAVNEIRCDDFFERMKQIVLIKQRVFMQHPNEAQLVMDAVTKPPKAVQKEIEQLLAKHNETYGEEFLLQHVFLKQLLQNGPLREHICVDTVVRMTMMIVDQISNKYLQLYRSHSFDLVQQGNMLINELEDYMNIIKYGVYRS</sequence>